<dbReference type="SUPFAM" id="SSF57667">
    <property type="entry name" value="beta-beta-alpha zinc fingers"/>
    <property type="match status" value="2"/>
</dbReference>
<dbReference type="PROSITE" id="PS50157">
    <property type="entry name" value="ZINC_FINGER_C2H2_2"/>
    <property type="match status" value="3"/>
</dbReference>
<dbReference type="GO" id="GO:0000981">
    <property type="term" value="F:DNA-binding transcription factor activity, RNA polymerase II-specific"/>
    <property type="evidence" value="ECO:0007669"/>
    <property type="project" value="TreeGrafter"/>
</dbReference>
<dbReference type="GO" id="GO:0000978">
    <property type="term" value="F:RNA polymerase II cis-regulatory region sequence-specific DNA binding"/>
    <property type="evidence" value="ECO:0007669"/>
    <property type="project" value="TreeGrafter"/>
</dbReference>
<protein>
    <submittedName>
        <fullName evidence="7">Zinc finger transcription factor Sp5</fullName>
    </submittedName>
</protein>
<keyword evidence="2 4" id="KW-0863">Zinc-finger</keyword>
<dbReference type="PANTHER" id="PTHR23235">
    <property type="entry name" value="KRUEPPEL-LIKE TRANSCRIPTION FACTOR"/>
    <property type="match status" value="1"/>
</dbReference>
<evidence type="ECO:0000256" key="3">
    <source>
        <dbReference type="ARBA" id="ARBA00022833"/>
    </source>
</evidence>
<organism evidence="7">
    <name type="scientific">Stylopallene sp. Stylo_038458_TRINITY_DN28511_c</name>
    <dbReference type="NCBI Taxonomy" id="2138381"/>
    <lineage>
        <taxon>Eukaryota</taxon>
        <taxon>Metazoa</taxon>
        <taxon>Ecdysozoa</taxon>
        <taxon>Arthropoda</taxon>
        <taxon>Chelicerata</taxon>
        <taxon>Pycnogonida</taxon>
        <taxon>Pantopoda</taxon>
        <taxon>Callipallenidae</taxon>
        <taxon>Stylopallene</taxon>
    </lineage>
</organism>
<dbReference type="InterPro" id="IPR013087">
    <property type="entry name" value="Znf_C2H2_type"/>
</dbReference>
<keyword evidence="3" id="KW-0862">Zinc</keyword>
<dbReference type="GO" id="GO:0008270">
    <property type="term" value="F:zinc ion binding"/>
    <property type="evidence" value="ECO:0007669"/>
    <property type="project" value="UniProtKB-KW"/>
</dbReference>
<evidence type="ECO:0000256" key="1">
    <source>
        <dbReference type="ARBA" id="ARBA00022723"/>
    </source>
</evidence>
<feature type="domain" description="C2H2-type" evidence="6">
    <location>
        <begin position="188"/>
        <end position="217"/>
    </location>
</feature>
<evidence type="ECO:0000313" key="7">
    <source>
        <dbReference type="EMBL" id="AVT42525.1"/>
    </source>
</evidence>
<evidence type="ECO:0000256" key="5">
    <source>
        <dbReference type="SAM" id="MobiDB-lite"/>
    </source>
</evidence>
<feature type="domain" description="C2H2-type" evidence="6">
    <location>
        <begin position="218"/>
        <end position="247"/>
    </location>
</feature>
<proteinExistence type="evidence at transcript level"/>
<feature type="domain" description="C2H2-type" evidence="6">
    <location>
        <begin position="248"/>
        <end position="275"/>
    </location>
</feature>
<feature type="region of interest" description="Disordered" evidence="5">
    <location>
        <begin position="268"/>
        <end position="287"/>
    </location>
</feature>
<dbReference type="AlphaFoldDB" id="A0A2R4FYD2"/>
<dbReference type="Gene3D" id="3.30.160.60">
    <property type="entry name" value="Classic Zinc Finger"/>
    <property type="match status" value="3"/>
</dbReference>
<evidence type="ECO:0000259" key="6">
    <source>
        <dbReference type="PROSITE" id="PS50157"/>
    </source>
</evidence>
<dbReference type="FunFam" id="3.30.160.60:FF:000007">
    <property type="entry name" value="Basic krueppel-like factor 3"/>
    <property type="match status" value="1"/>
</dbReference>
<dbReference type="Pfam" id="PF00096">
    <property type="entry name" value="zf-C2H2"/>
    <property type="match status" value="3"/>
</dbReference>
<dbReference type="SMART" id="SM00355">
    <property type="entry name" value="ZnF_C2H2"/>
    <property type="match status" value="3"/>
</dbReference>
<dbReference type="EMBL" id="MG857603">
    <property type="protein sequence ID" value="AVT42525.1"/>
    <property type="molecule type" value="mRNA"/>
</dbReference>
<dbReference type="PROSITE" id="PS00028">
    <property type="entry name" value="ZINC_FINGER_C2H2_1"/>
    <property type="match status" value="3"/>
</dbReference>
<accession>A0A2R4FYD2</accession>
<gene>
    <name evidence="7" type="primary">Sp5</name>
</gene>
<evidence type="ECO:0000256" key="4">
    <source>
        <dbReference type="PROSITE-ProRule" id="PRU00042"/>
    </source>
</evidence>
<sequence>MNYPDTGETEYMSLKTCDIFHESPFEKDWAAHLKRTESAFHPVSYTTSHPGNHSFRGPTQYPSYPPTHSWYPPPHPGELSLRATAMVDPTPRLQYPQCHQMNVATTPGDFTPRPLPTYSEHTGTPLTTCDYIQPTSNSHLYSSPSPNESYAALRSPPYFYGHTSRKIEKCRCPNCIEAEKTGTKKTLHVCSVAGCAKVYKKTSHLKAHIRSHNGIRPFRCTWFGCAKSFTRSDELLRHHRIHTGTKNFTCHICGKQFVRSDHYKKHVNTHKKAAPMPNEENIDVLND</sequence>
<reference evidence="7" key="1">
    <citation type="journal article" date="2018" name="Proc. Natl. Acad. Sci. U.S.A.">
        <title>Cooption of an appendage-patterning gene cassette in the head segmentation of arachnids.</title>
        <authorList>
            <person name="Setton E.V.W."/>
            <person name="Sharma P.P."/>
        </authorList>
    </citation>
    <scope>NUCLEOTIDE SEQUENCE</scope>
</reference>
<evidence type="ECO:0000256" key="2">
    <source>
        <dbReference type="ARBA" id="ARBA00022771"/>
    </source>
</evidence>
<name>A0A2R4FYD2_9CHEL</name>
<keyword evidence="1" id="KW-0479">Metal-binding</keyword>
<dbReference type="PANTHER" id="PTHR23235:SF120">
    <property type="entry name" value="KRUPPEL-LIKE FACTOR 15"/>
    <property type="match status" value="1"/>
</dbReference>
<dbReference type="InterPro" id="IPR036236">
    <property type="entry name" value="Znf_C2H2_sf"/>
</dbReference>